<dbReference type="GO" id="GO:0005096">
    <property type="term" value="F:GTPase activator activity"/>
    <property type="evidence" value="ECO:0007669"/>
    <property type="project" value="UniProtKB-KW"/>
</dbReference>
<name>A0A2K6VH36_ONCVO</name>
<dbReference type="Pfam" id="PF22699">
    <property type="entry name" value="GMIP-like_FCH"/>
    <property type="match status" value="1"/>
</dbReference>
<dbReference type="SMART" id="SM00055">
    <property type="entry name" value="FCH"/>
    <property type="match status" value="1"/>
</dbReference>
<feature type="domain" description="Rho-GAP" evidence="10">
    <location>
        <begin position="416"/>
        <end position="616"/>
    </location>
</feature>
<dbReference type="InterPro" id="IPR031160">
    <property type="entry name" value="F_BAR_dom"/>
</dbReference>
<dbReference type="EnsemblMetazoa" id="OVOC11050.1">
    <property type="protein sequence ID" value="OVOC11050.1"/>
    <property type="gene ID" value="WBGene00247859"/>
</dbReference>
<dbReference type="InterPro" id="IPR002219">
    <property type="entry name" value="PKC_DAG/PE"/>
</dbReference>
<dbReference type="InterPro" id="IPR054713">
    <property type="entry name" value="GMIP/FCHO2-like_FCH"/>
</dbReference>
<dbReference type="GO" id="GO:0150106">
    <property type="term" value="P:regulation of protein localization to cell-cell junction"/>
    <property type="evidence" value="ECO:0007669"/>
    <property type="project" value="EnsemblMetazoa"/>
</dbReference>
<evidence type="ECO:0000313" key="13">
    <source>
        <dbReference type="Proteomes" id="UP000024404"/>
    </source>
</evidence>
<feature type="region of interest" description="Disordered" evidence="8">
    <location>
        <begin position="818"/>
        <end position="839"/>
    </location>
</feature>
<evidence type="ECO:0000259" key="11">
    <source>
        <dbReference type="PROSITE" id="PS51741"/>
    </source>
</evidence>
<dbReference type="GO" id="GO:0008270">
    <property type="term" value="F:zinc ion binding"/>
    <property type="evidence" value="ECO:0007669"/>
    <property type="project" value="UniProtKB-KW"/>
</dbReference>
<keyword evidence="4" id="KW-0862">Zinc</keyword>
<keyword evidence="13" id="KW-1185">Reference proteome</keyword>
<feature type="region of interest" description="Disordered" evidence="8">
    <location>
        <begin position="281"/>
        <end position="310"/>
    </location>
</feature>
<organism evidence="12 13">
    <name type="scientific">Onchocerca volvulus</name>
    <dbReference type="NCBI Taxonomy" id="6282"/>
    <lineage>
        <taxon>Eukaryota</taxon>
        <taxon>Metazoa</taxon>
        <taxon>Ecdysozoa</taxon>
        <taxon>Nematoda</taxon>
        <taxon>Chromadorea</taxon>
        <taxon>Rhabditida</taxon>
        <taxon>Spirurina</taxon>
        <taxon>Spiruromorpha</taxon>
        <taxon>Filarioidea</taxon>
        <taxon>Onchocercidae</taxon>
        <taxon>Onchocerca</taxon>
    </lineage>
</organism>
<dbReference type="InterPro" id="IPR051025">
    <property type="entry name" value="RhoGAP"/>
</dbReference>
<evidence type="ECO:0000256" key="1">
    <source>
        <dbReference type="ARBA" id="ARBA00022468"/>
    </source>
</evidence>
<keyword evidence="3" id="KW-0863">Zinc-finger</keyword>
<dbReference type="InterPro" id="IPR001060">
    <property type="entry name" value="FCH_dom"/>
</dbReference>
<feature type="domain" description="Phorbol-ester/DAG-type" evidence="9">
    <location>
        <begin position="352"/>
        <end position="397"/>
    </location>
</feature>
<dbReference type="GO" id="GO:0010631">
    <property type="term" value="P:epithelial cell migration"/>
    <property type="evidence" value="ECO:0007669"/>
    <property type="project" value="EnsemblMetazoa"/>
</dbReference>
<feature type="compositionally biased region" description="Polar residues" evidence="8">
    <location>
        <begin position="824"/>
        <end position="839"/>
    </location>
</feature>
<dbReference type="Proteomes" id="UP000024404">
    <property type="component" value="Unassembled WGS sequence"/>
</dbReference>
<evidence type="ECO:0000259" key="10">
    <source>
        <dbReference type="PROSITE" id="PS50238"/>
    </source>
</evidence>
<dbReference type="GO" id="GO:0045986">
    <property type="term" value="P:negative regulation of smooth muscle contraction"/>
    <property type="evidence" value="ECO:0007669"/>
    <property type="project" value="EnsemblMetazoa"/>
</dbReference>
<feature type="coiled-coil region" evidence="7">
    <location>
        <begin position="162"/>
        <end position="213"/>
    </location>
</feature>
<evidence type="ECO:0000256" key="5">
    <source>
        <dbReference type="ARBA" id="ARBA00023054"/>
    </source>
</evidence>
<evidence type="ECO:0000259" key="9">
    <source>
        <dbReference type="PROSITE" id="PS50081"/>
    </source>
</evidence>
<evidence type="ECO:0000256" key="3">
    <source>
        <dbReference type="ARBA" id="ARBA00022771"/>
    </source>
</evidence>
<dbReference type="PROSITE" id="PS50081">
    <property type="entry name" value="ZF_DAG_PE_2"/>
    <property type="match status" value="1"/>
</dbReference>
<dbReference type="SUPFAM" id="SSF57889">
    <property type="entry name" value="Cysteine-rich domain"/>
    <property type="match status" value="1"/>
</dbReference>
<feature type="compositionally biased region" description="Low complexity" evidence="8">
    <location>
        <begin position="294"/>
        <end position="307"/>
    </location>
</feature>
<protein>
    <recommendedName>
        <fullName evidence="14">Rho-GAP domain-containing protein</fullName>
    </recommendedName>
</protein>
<feature type="region of interest" description="Disordered" evidence="8">
    <location>
        <begin position="691"/>
        <end position="713"/>
    </location>
</feature>
<keyword evidence="1" id="KW-0343">GTPase activation</keyword>
<dbReference type="PROSITE" id="PS50238">
    <property type="entry name" value="RHOGAP"/>
    <property type="match status" value="1"/>
</dbReference>
<feature type="compositionally biased region" description="Low complexity" evidence="8">
    <location>
        <begin position="699"/>
        <end position="708"/>
    </location>
</feature>
<feature type="domain" description="F-BAR" evidence="11">
    <location>
        <begin position="1"/>
        <end position="266"/>
    </location>
</feature>
<dbReference type="SMART" id="SM00324">
    <property type="entry name" value="RhoGAP"/>
    <property type="match status" value="1"/>
</dbReference>
<dbReference type="STRING" id="6282.A0A2K6VH36"/>
<reference evidence="12" key="2">
    <citation type="submission" date="2018-02" db="UniProtKB">
        <authorList>
            <consortium name="EnsemblMetazoa"/>
        </authorList>
    </citation>
    <scope>IDENTIFICATION</scope>
</reference>
<dbReference type="GO" id="GO:1905871">
    <property type="term" value="P:regulation of protein localization to cell leading edge"/>
    <property type="evidence" value="ECO:0007669"/>
    <property type="project" value="EnsemblMetazoa"/>
</dbReference>
<evidence type="ECO:0000256" key="8">
    <source>
        <dbReference type="SAM" id="MobiDB-lite"/>
    </source>
</evidence>
<evidence type="ECO:0000256" key="6">
    <source>
        <dbReference type="PROSITE-ProRule" id="PRU01077"/>
    </source>
</evidence>
<evidence type="ECO:0000313" key="12">
    <source>
        <dbReference type="EnsemblMetazoa" id="OVOC11050.2"/>
    </source>
</evidence>
<dbReference type="InterPro" id="IPR027267">
    <property type="entry name" value="AH/BAR_dom_sf"/>
</dbReference>
<dbReference type="AlphaFoldDB" id="A0A2K6VH36"/>
<dbReference type="Gene3D" id="3.30.60.20">
    <property type="match status" value="1"/>
</dbReference>
<dbReference type="InterPro" id="IPR046349">
    <property type="entry name" value="C1-like_sf"/>
</dbReference>
<evidence type="ECO:0000256" key="4">
    <source>
        <dbReference type="ARBA" id="ARBA00022833"/>
    </source>
</evidence>
<dbReference type="Pfam" id="PF00130">
    <property type="entry name" value="C1_1"/>
    <property type="match status" value="1"/>
</dbReference>
<dbReference type="EnsemblMetazoa" id="OVOC11050.2">
    <property type="protein sequence ID" value="OVOC11050.2"/>
    <property type="gene ID" value="WBGene00247859"/>
</dbReference>
<dbReference type="Gene3D" id="1.10.555.10">
    <property type="entry name" value="Rho GTPase activation protein"/>
    <property type="match status" value="1"/>
</dbReference>
<dbReference type="GO" id="GO:0007165">
    <property type="term" value="P:signal transduction"/>
    <property type="evidence" value="ECO:0007669"/>
    <property type="project" value="InterPro"/>
</dbReference>
<dbReference type="Gene3D" id="1.20.1270.60">
    <property type="entry name" value="Arfaptin homology (AH) domain/BAR domain"/>
    <property type="match status" value="1"/>
</dbReference>
<dbReference type="InterPro" id="IPR000198">
    <property type="entry name" value="RhoGAP_dom"/>
</dbReference>
<dbReference type="GO" id="GO:0051056">
    <property type="term" value="P:regulation of small GTPase mediated signal transduction"/>
    <property type="evidence" value="ECO:0007669"/>
    <property type="project" value="UniProtKB-ARBA"/>
</dbReference>
<dbReference type="GO" id="GO:0005911">
    <property type="term" value="C:cell-cell junction"/>
    <property type="evidence" value="ECO:0007669"/>
    <property type="project" value="EnsemblMetazoa"/>
</dbReference>
<evidence type="ECO:0008006" key="14">
    <source>
        <dbReference type="Google" id="ProtNLM"/>
    </source>
</evidence>
<evidence type="ECO:0000256" key="7">
    <source>
        <dbReference type="SAM" id="Coils"/>
    </source>
</evidence>
<dbReference type="PANTHER" id="PTHR15228">
    <property type="entry name" value="SPERMATHECAL PHYSIOLOGY VARIANT"/>
    <property type="match status" value="1"/>
</dbReference>
<dbReference type="PANTHER" id="PTHR15228:SF25">
    <property type="entry name" value="F-BAR DOMAIN-CONTAINING PROTEIN"/>
    <property type="match status" value="1"/>
</dbReference>
<dbReference type="GO" id="GO:0007043">
    <property type="term" value="P:cell-cell junction assembly"/>
    <property type="evidence" value="ECO:0007669"/>
    <property type="project" value="EnsemblMetazoa"/>
</dbReference>
<dbReference type="SMART" id="SM00109">
    <property type="entry name" value="C1"/>
    <property type="match status" value="1"/>
</dbReference>
<evidence type="ECO:0000256" key="2">
    <source>
        <dbReference type="ARBA" id="ARBA00022723"/>
    </source>
</evidence>
<keyword evidence="2" id="KW-0479">Metal-binding</keyword>
<keyword evidence="5 6" id="KW-0175">Coiled coil</keyword>
<dbReference type="EMBL" id="CMVM020000346">
    <property type="status" value="NOT_ANNOTATED_CDS"/>
    <property type="molecule type" value="Genomic_DNA"/>
</dbReference>
<dbReference type="CDD" id="cd20816">
    <property type="entry name" value="C1_GMIP-like"/>
    <property type="match status" value="1"/>
</dbReference>
<sequence length="857" mass="97614">MDRMVADRSDGIDLAFERAKAWTKYCKDLLNYVSRRVQLDLEHAKRIQNLANQSKTAISEHYLPLKDIFENSFENDIAFCEKTQETVKYIQDRFIKSLELRRDEHERQRRTLKNEWLRVTKQVKDTQQELQRARTLFGSRDDGYRKAQEISIRTESTGPAVGSELFRRRKELEKRRKNEEEALIKRDEAQNQVERLEVELEQRQHHMKDTKIRIVGQLRELVYRCDQTTKACSTHYFQALANLWVSQPGKYHEFADATRTYIPGAEYMSFLQNLPRRTVSTGSLFRGDNGDGISSENQTSSSSSVSSQRRNAVDLVDQDVIFERKQKKSAGMFSRLFEHAALEGSNTEIARSHTLQRTRQPTKCAHCETLSLLSTIQCSKCGMTWHKSCLSRITVPCDQNPKSFSDSSRRTSVFGVPLCSQLNGQSRLVPIVLERCVDELQKRGLKVKGIYRTCGVKSKIEQICEDFERASGDSEVDLSSYHPMNIASVVKLYLRKLPEPLLTHELYDEWIAFAEKNLVEEDPEIVAHIRSLIKKLPARNMDALQFLLLHLKRVTWFEMDNLMTASNLGAVITPSMIWKKPSPSSAYNNNSFFSNAHLMSKAEIFNVDIIEDKRIFFQQYPDAVDSLSVDPELDDRLCEGEGIVDEDLLDDEADAACSSFLLQPPTPDLLKNTSRNKSETYFISDDIDLESPSVSTRASGSSQSGGLSARAHSLTDRLRGTMEKDGTTTRLRNRIDKKRSYTTSILVSPHPDRKLVLPERQHSAEGNNPFVISSGDVTVDVGKDQFYLPNVTDNCGHKSTEHEQLLLMDLCSRLNIAGKDPENSRTTMNSQPDTDHSNPCNRCAGTALFQGADVSYI</sequence>
<reference evidence="13" key="1">
    <citation type="submission" date="2013-10" db="EMBL/GenBank/DDBJ databases">
        <title>Genome sequencing of Onchocerca volvulus.</title>
        <authorList>
            <person name="Cotton J."/>
            <person name="Tsai J."/>
            <person name="Stanley E."/>
            <person name="Tracey A."/>
            <person name="Holroyd N."/>
            <person name="Lustigman S."/>
            <person name="Berriman M."/>
        </authorList>
    </citation>
    <scope>NUCLEOTIDE SEQUENCE</scope>
</reference>
<dbReference type="PROSITE" id="PS51741">
    <property type="entry name" value="F_BAR"/>
    <property type="match status" value="1"/>
</dbReference>
<dbReference type="SUPFAM" id="SSF103657">
    <property type="entry name" value="BAR/IMD domain-like"/>
    <property type="match status" value="1"/>
</dbReference>
<proteinExistence type="predicted"/>
<dbReference type="GO" id="GO:0016324">
    <property type="term" value="C:apical plasma membrane"/>
    <property type="evidence" value="ECO:0007669"/>
    <property type="project" value="EnsemblMetazoa"/>
</dbReference>
<dbReference type="InterPro" id="IPR008936">
    <property type="entry name" value="Rho_GTPase_activation_prot"/>
</dbReference>
<accession>A0A2K6VH36</accession>
<dbReference type="Pfam" id="PF00620">
    <property type="entry name" value="RhoGAP"/>
    <property type="match status" value="1"/>
</dbReference>
<dbReference type="SUPFAM" id="SSF48350">
    <property type="entry name" value="GTPase activation domain, GAP"/>
    <property type="match status" value="1"/>
</dbReference>